<dbReference type="GO" id="GO:0008408">
    <property type="term" value="F:3'-5' exonuclease activity"/>
    <property type="evidence" value="ECO:0007669"/>
    <property type="project" value="InterPro"/>
</dbReference>
<dbReference type="GO" id="GO:0003887">
    <property type="term" value="F:DNA-directed DNA polymerase activity"/>
    <property type="evidence" value="ECO:0007669"/>
    <property type="project" value="UniProtKB-KW"/>
</dbReference>
<evidence type="ECO:0000313" key="9">
    <source>
        <dbReference type="EMBL" id="SFQ81223.1"/>
    </source>
</evidence>
<evidence type="ECO:0000259" key="8">
    <source>
        <dbReference type="Pfam" id="PF09115"/>
    </source>
</evidence>
<dbReference type="InterPro" id="IPR027417">
    <property type="entry name" value="P-loop_NTPase"/>
</dbReference>
<dbReference type="Pfam" id="PF09115">
    <property type="entry name" value="DNApol3-delta_C"/>
    <property type="match status" value="1"/>
</dbReference>
<dbReference type="Pfam" id="PF13177">
    <property type="entry name" value="DNA_pol3_delta2"/>
    <property type="match status" value="1"/>
</dbReference>
<dbReference type="EC" id="2.7.7.7" evidence="1"/>
<dbReference type="FunFam" id="3.40.50.300:FF:001108">
    <property type="entry name" value="DNA polymerase III subunit delta"/>
    <property type="match status" value="1"/>
</dbReference>
<dbReference type="RefSeq" id="WP_235818601.1">
    <property type="nucleotide sequence ID" value="NZ_FOYD01000004.1"/>
</dbReference>
<dbReference type="GO" id="GO:0006261">
    <property type="term" value="P:DNA-templated DNA replication"/>
    <property type="evidence" value="ECO:0007669"/>
    <property type="project" value="TreeGrafter"/>
</dbReference>
<keyword evidence="6" id="KW-0239">DNA-directed DNA polymerase</keyword>
<evidence type="ECO:0000256" key="4">
    <source>
        <dbReference type="ARBA" id="ARBA00022695"/>
    </source>
</evidence>
<evidence type="ECO:0000256" key="6">
    <source>
        <dbReference type="ARBA" id="ARBA00022932"/>
    </source>
</evidence>
<dbReference type="STRING" id="1002526.SAMN05216578_104194"/>
<dbReference type="InterPro" id="IPR015199">
    <property type="entry name" value="DNA_pol_III_delta_C"/>
</dbReference>
<dbReference type="NCBIfam" id="NF004310">
    <property type="entry name" value="PRK05707.1"/>
    <property type="match status" value="1"/>
</dbReference>
<proteinExistence type="predicted"/>
<evidence type="ECO:0000256" key="2">
    <source>
        <dbReference type="ARBA" id="ARBA00014363"/>
    </source>
</evidence>
<dbReference type="Gene3D" id="1.20.272.10">
    <property type="match status" value="1"/>
</dbReference>
<keyword evidence="4" id="KW-0548">Nucleotidyltransferase</keyword>
<evidence type="ECO:0000256" key="3">
    <source>
        <dbReference type="ARBA" id="ARBA00022679"/>
    </source>
</evidence>
<accession>A0A1I6BJX6</accession>
<gene>
    <name evidence="9" type="ORF">SAMN05216578_104194</name>
</gene>
<keyword evidence="5" id="KW-0235">DNA replication</keyword>
<evidence type="ECO:0000256" key="5">
    <source>
        <dbReference type="ARBA" id="ARBA00022705"/>
    </source>
</evidence>
<name>A0A1I6BJX6_9GAMM</name>
<dbReference type="PANTHER" id="PTHR11669:SF8">
    <property type="entry name" value="DNA POLYMERASE III SUBUNIT DELTA"/>
    <property type="match status" value="1"/>
</dbReference>
<reference evidence="9 10" key="1">
    <citation type="submission" date="2016-10" db="EMBL/GenBank/DDBJ databases">
        <authorList>
            <person name="de Groot N.N."/>
        </authorList>
    </citation>
    <scope>NUCLEOTIDE SEQUENCE [LARGE SCALE GENOMIC DNA]</scope>
    <source>
        <strain evidence="9 10">JCM 18415</strain>
    </source>
</reference>
<dbReference type="InterPro" id="IPR050238">
    <property type="entry name" value="DNA_Rep/Repair_Clamp_Loader"/>
</dbReference>
<feature type="domain" description="DNA polymerase III delta subunit C-terminal" evidence="8">
    <location>
        <begin position="216"/>
        <end position="327"/>
    </location>
</feature>
<dbReference type="Gene3D" id="3.40.50.300">
    <property type="entry name" value="P-loop containing nucleotide triphosphate hydrolases"/>
    <property type="match status" value="1"/>
</dbReference>
<comment type="catalytic activity">
    <reaction evidence="7">
        <text>DNA(n) + a 2'-deoxyribonucleoside 5'-triphosphate = DNA(n+1) + diphosphate</text>
        <dbReference type="Rhea" id="RHEA:22508"/>
        <dbReference type="Rhea" id="RHEA-COMP:17339"/>
        <dbReference type="Rhea" id="RHEA-COMP:17340"/>
        <dbReference type="ChEBI" id="CHEBI:33019"/>
        <dbReference type="ChEBI" id="CHEBI:61560"/>
        <dbReference type="ChEBI" id="CHEBI:173112"/>
        <dbReference type="EC" id="2.7.7.7"/>
    </reaction>
</comment>
<dbReference type="EMBL" id="FOYD01000004">
    <property type="protein sequence ID" value="SFQ81223.1"/>
    <property type="molecule type" value="Genomic_DNA"/>
</dbReference>
<dbReference type="InterPro" id="IPR004622">
    <property type="entry name" value="DNA_pol_HolB"/>
</dbReference>
<organism evidence="9 10">
    <name type="scientific">Halopseudomonas formosensis</name>
    <dbReference type="NCBI Taxonomy" id="1002526"/>
    <lineage>
        <taxon>Bacteria</taxon>
        <taxon>Pseudomonadati</taxon>
        <taxon>Pseudomonadota</taxon>
        <taxon>Gammaproteobacteria</taxon>
        <taxon>Pseudomonadales</taxon>
        <taxon>Pseudomonadaceae</taxon>
        <taxon>Halopseudomonas</taxon>
    </lineage>
</organism>
<sequence>MSVDEPRAAPCPWHEPVWQALTTRARQPHAFLFAGSPGVGKRQFAEAFADWLLCQQPAGGAVCGQCRSCQLLRAGTHPDRLLVEPEEEGKAIRVDAVRQLADFMAQTAQQGGRKVVILHPAEAMNLNAANALLKSLEEPTAETYLLLVSDQPSRLLPTIRSRCQVLTLTAPAPAQALDWLAQRLPQLSTEEHAALLLMAAGAPLRAVQLQELGATELRARVVEGVKALLKSEKSAPQLADAWSAVPLELLMDWFCDWTLDLLRLKTGALETPVNSDMDKVLPYMAQRVATTTLMEWQGWLLEHRSMVLGKANLNRVLLLETLLLRWKQLMEKR</sequence>
<dbReference type="GO" id="GO:0009360">
    <property type="term" value="C:DNA polymerase III complex"/>
    <property type="evidence" value="ECO:0007669"/>
    <property type="project" value="InterPro"/>
</dbReference>
<dbReference type="Proteomes" id="UP000242815">
    <property type="component" value="Unassembled WGS sequence"/>
</dbReference>
<evidence type="ECO:0000313" key="10">
    <source>
        <dbReference type="Proteomes" id="UP000242815"/>
    </source>
</evidence>
<dbReference type="NCBIfam" id="TIGR00678">
    <property type="entry name" value="holB"/>
    <property type="match status" value="1"/>
</dbReference>
<evidence type="ECO:0000256" key="1">
    <source>
        <dbReference type="ARBA" id="ARBA00012417"/>
    </source>
</evidence>
<dbReference type="SUPFAM" id="SSF52540">
    <property type="entry name" value="P-loop containing nucleoside triphosphate hydrolases"/>
    <property type="match status" value="1"/>
</dbReference>
<dbReference type="PANTHER" id="PTHR11669">
    <property type="entry name" value="REPLICATION FACTOR C / DNA POLYMERASE III GAMMA-TAU SUBUNIT"/>
    <property type="match status" value="1"/>
</dbReference>
<evidence type="ECO:0000256" key="7">
    <source>
        <dbReference type="ARBA" id="ARBA00049244"/>
    </source>
</evidence>
<dbReference type="GO" id="GO:0003677">
    <property type="term" value="F:DNA binding"/>
    <property type="evidence" value="ECO:0007669"/>
    <property type="project" value="InterPro"/>
</dbReference>
<dbReference type="AlphaFoldDB" id="A0A1I6BJX6"/>
<keyword evidence="3" id="KW-0808">Transferase</keyword>
<protein>
    <recommendedName>
        <fullName evidence="2">DNA polymerase III subunit delta'</fullName>
        <ecNumber evidence="1">2.7.7.7</ecNumber>
    </recommendedName>
</protein>